<dbReference type="RefSeq" id="WP_188253025.1">
    <property type="nucleotide sequence ID" value="NZ_JABVCF010000001.1"/>
</dbReference>
<comment type="caution">
    <text evidence="2">The sequence shown here is derived from an EMBL/GenBank/DDBJ whole genome shotgun (WGS) entry which is preliminary data.</text>
</comment>
<feature type="domain" description="GP-PDE" evidence="1">
    <location>
        <begin position="9"/>
        <end position="242"/>
    </location>
</feature>
<dbReference type="Pfam" id="PF03009">
    <property type="entry name" value="GDPD"/>
    <property type="match status" value="1"/>
</dbReference>
<dbReference type="Gene3D" id="3.20.20.190">
    <property type="entry name" value="Phosphatidylinositol (PI) phosphodiesterase"/>
    <property type="match status" value="1"/>
</dbReference>
<dbReference type="GO" id="GO:0006629">
    <property type="term" value="P:lipid metabolic process"/>
    <property type="evidence" value="ECO:0007669"/>
    <property type="project" value="InterPro"/>
</dbReference>
<name>A0A942DYR9_9HYPH</name>
<evidence type="ECO:0000313" key="3">
    <source>
        <dbReference type="Proteomes" id="UP000680348"/>
    </source>
</evidence>
<dbReference type="GO" id="GO:0008081">
    <property type="term" value="F:phosphoric diester hydrolase activity"/>
    <property type="evidence" value="ECO:0007669"/>
    <property type="project" value="InterPro"/>
</dbReference>
<dbReference type="CDD" id="cd08585">
    <property type="entry name" value="GDPD_like_3"/>
    <property type="match status" value="1"/>
</dbReference>
<reference evidence="2" key="1">
    <citation type="submission" date="2021-04" db="EMBL/GenBank/DDBJ databases">
        <title>Pseudaminobacter soli sp. nov., isolated from paddy soil contaminated by heavy metals.</title>
        <authorList>
            <person name="Zhang K."/>
        </authorList>
    </citation>
    <scope>NUCLEOTIDE SEQUENCE</scope>
    <source>
        <strain evidence="2">19-2017</strain>
    </source>
</reference>
<dbReference type="Proteomes" id="UP000680348">
    <property type="component" value="Unassembled WGS sequence"/>
</dbReference>
<proteinExistence type="predicted"/>
<evidence type="ECO:0000259" key="1">
    <source>
        <dbReference type="PROSITE" id="PS51704"/>
    </source>
</evidence>
<organism evidence="2 3">
    <name type="scientific">Pseudaminobacter soli</name>
    <name type="common">ex Zhang et al. 2022</name>
    <dbReference type="NCBI Taxonomy" id="2831468"/>
    <lineage>
        <taxon>Bacteria</taxon>
        <taxon>Pseudomonadati</taxon>
        <taxon>Pseudomonadota</taxon>
        <taxon>Alphaproteobacteria</taxon>
        <taxon>Hyphomicrobiales</taxon>
        <taxon>Phyllobacteriaceae</taxon>
        <taxon>Pseudaminobacter</taxon>
    </lineage>
</organism>
<dbReference type="EMBL" id="JAGWCR010000001">
    <property type="protein sequence ID" value="MBS3647500.1"/>
    <property type="molecule type" value="Genomic_DNA"/>
</dbReference>
<dbReference type="PANTHER" id="PTHR46211">
    <property type="entry name" value="GLYCEROPHOSPHORYL DIESTER PHOSPHODIESTERASE"/>
    <property type="match status" value="1"/>
</dbReference>
<dbReference type="InterPro" id="IPR030395">
    <property type="entry name" value="GP_PDE_dom"/>
</dbReference>
<dbReference type="InterPro" id="IPR017946">
    <property type="entry name" value="PLC-like_Pdiesterase_TIM-brl"/>
</dbReference>
<evidence type="ECO:0000313" key="2">
    <source>
        <dbReference type="EMBL" id="MBS3647500.1"/>
    </source>
</evidence>
<dbReference type="PROSITE" id="PS51704">
    <property type="entry name" value="GP_PDE"/>
    <property type="match status" value="1"/>
</dbReference>
<dbReference type="SUPFAM" id="SSF51695">
    <property type="entry name" value="PLC-like phosphodiesterases"/>
    <property type="match status" value="1"/>
</dbReference>
<dbReference type="PANTHER" id="PTHR46211:SF1">
    <property type="entry name" value="GLYCEROPHOSPHODIESTER PHOSPHODIESTERASE, CYTOPLASMIC"/>
    <property type="match status" value="1"/>
</dbReference>
<sequence>MTHLSWLSKRPIAHRGFHDLNQKVWENTLSAFGRAVERGYAIECDVHLTSDGDAIVFHDHHLRRLTGQDGTVWQRTAAEMKALKVGGTDDHPPTLAETLRFVAGRVPVVIELKGTPGHDEGLVARVGDLLRSYSGKAAIMSFDHWLIRDFSRHAPGVPAGLTAEGQSVSQIEAHFSMLANNLSFVSYAVDHLPNPFVSFVRAQLDMPVITWTVRDDPMMERTFAHADQMTFEGFEPEGQAIA</sequence>
<gene>
    <name evidence="2" type="ORF">KEU06_02525</name>
</gene>
<dbReference type="AlphaFoldDB" id="A0A942DYR9"/>
<protein>
    <submittedName>
        <fullName evidence="2">Glycerophosphodiester phosphodiesterase</fullName>
    </submittedName>
</protein>
<accession>A0A942DYR9</accession>
<keyword evidence="3" id="KW-1185">Reference proteome</keyword>